<organism evidence="1 2">
    <name type="scientific">Keratinibaculum paraultunense</name>
    <dbReference type="NCBI Taxonomy" id="1278232"/>
    <lineage>
        <taxon>Bacteria</taxon>
        <taxon>Bacillati</taxon>
        <taxon>Bacillota</taxon>
        <taxon>Tissierellia</taxon>
        <taxon>Tissierellales</taxon>
        <taxon>Tepidimicrobiaceae</taxon>
        <taxon>Keratinibaculum</taxon>
    </lineage>
</organism>
<dbReference type="OrthoDB" id="1707852at2"/>
<name>A0A4R3KYP1_9FIRM</name>
<comment type="caution">
    <text evidence="1">The sequence shown here is derived from an EMBL/GenBank/DDBJ whole genome shotgun (WGS) entry which is preliminary data.</text>
</comment>
<keyword evidence="2" id="KW-1185">Reference proteome</keyword>
<dbReference type="SUPFAM" id="SSF140500">
    <property type="entry name" value="BAS1536-like"/>
    <property type="match status" value="1"/>
</dbReference>
<reference evidence="1 2" key="1">
    <citation type="submission" date="2019-03" db="EMBL/GenBank/DDBJ databases">
        <title>Genomic Encyclopedia of Type Strains, Phase IV (KMG-IV): sequencing the most valuable type-strain genomes for metagenomic binning, comparative biology and taxonomic classification.</title>
        <authorList>
            <person name="Goeker M."/>
        </authorList>
    </citation>
    <scope>NUCLEOTIDE SEQUENCE [LARGE SCALE GENOMIC DNA]</scope>
    <source>
        <strain evidence="1 2">DSM 26752</strain>
    </source>
</reference>
<accession>A0A4R3KYP1</accession>
<dbReference type="AlphaFoldDB" id="A0A4R3KYP1"/>
<dbReference type="InterPro" id="IPR037208">
    <property type="entry name" value="Spo0E-like_sf"/>
</dbReference>
<dbReference type="EMBL" id="SMAE01000003">
    <property type="protein sequence ID" value="TCS90721.1"/>
    <property type="molecule type" value="Genomic_DNA"/>
</dbReference>
<dbReference type="Proteomes" id="UP000294567">
    <property type="component" value="Unassembled WGS sequence"/>
</dbReference>
<dbReference type="GO" id="GO:0046983">
    <property type="term" value="F:protein dimerization activity"/>
    <property type="evidence" value="ECO:0007669"/>
    <property type="project" value="InterPro"/>
</dbReference>
<dbReference type="RefSeq" id="WP_132026326.1">
    <property type="nucleotide sequence ID" value="NZ_CP068564.1"/>
</dbReference>
<gene>
    <name evidence="1" type="ORF">EDD65_10324</name>
</gene>
<proteinExistence type="predicted"/>
<dbReference type="GO" id="GO:0043937">
    <property type="term" value="P:regulation of sporulation"/>
    <property type="evidence" value="ECO:0007669"/>
    <property type="project" value="InterPro"/>
</dbReference>
<dbReference type="InterPro" id="IPR036638">
    <property type="entry name" value="HLH_DNA-bd_sf"/>
</dbReference>
<evidence type="ECO:0000313" key="2">
    <source>
        <dbReference type="Proteomes" id="UP000294567"/>
    </source>
</evidence>
<dbReference type="Gene3D" id="4.10.280.10">
    <property type="entry name" value="Helix-loop-helix DNA-binding domain"/>
    <property type="match status" value="1"/>
</dbReference>
<evidence type="ECO:0000313" key="1">
    <source>
        <dbReference type="EMBL" id="TCS90721.1"/>
    </source>
</evidence>
<sequence length="60" mass="7206">MGNIYSLQELKKEIEDKRIKLNKLVLADVDKEDILKFSNELDKLIDKYYIYELNKNRADD</sequence>
<dbReference type="InterPro" id="IPR018540">
    <property type="entry name" value="Spo0E-like"/>
</dbReference>
<protein>
    <submittedName>
        <fullName evidence="1">Spo0E like sporulation regulatory protein</fullName>
    </submittedName>
</protein>
<dbReference type="Pfam" id="PF09388">
    <property type="entry name" value="SpoOE-like"/>
    <property type="match status" value="1"/>
</dbReference>